<dbReference type="GO" id="GO:0006974">
    <property type="term" value="P:DNA damage response"/>
    <property type="evidence" value="ECO:0007669"/>
    <property type="project" value="TreeGrafter"/>
</dbReference>
<dbReference type="Pfam" id="PF04393">
    <property type="entry name" value="DUF535"/>
    <property type="match status" value="1"/>
</dbReference>
<dbReference type="PANTHER" id="PTHR38785">
    <property type="entry name" value="HOMOLOG OF VIRK"/>
    <property type="match status" value="1"/>
</dbReference>
<dbReference type="Proteomes" id="UP000441336">
    <property type="component" value="Unassembled WGS sequence"/>
</dbReference>
<gene>
    <name evidence="1" type="ORF">GO988_16510</name>
</gene>
<dbReference type="RefSeq" id="WP_157567564.1">
    <property type="nucleotide sequence ID" value="NZ_WQKZ01000004.1"/>
</dbReference>
<dbReference type="EMBL" id="WQKZ01000004">
    <property type="protein sequence ID" value="MVN77933.1"/>
    <property type="molecule type" value="Genomic_DNA"/>
</dbReference>
<dbReference type="InterPro" id="IPR007488">
    <property type="entry name" value="DUF535"/>
</dbReference>
<sequence length="306" mass="34524">MTHYTPVNRFISALRYLSAQPGLLQLKYTFRTIQARLNHEEFQRMQNLLERFPLDPLLDKQAKFPYKYLGHYAASSFSRSARLDAILNHYQFLAATLGEEVFTTIAHQPVIWEMRCGEDLFTVTLSYPTLAGFEGELSVSLRLNSTLVQMVTFVIVPGTIVGTATEQALLISQVQGAKDSSLMRYATKSLGDITPATVLINAVYGLAVSLGITCAVGISSEQQLGAGPKHYFDYDAFWQQFAGEPTTSKLFLLPIPTPEKPLASIKSNHRARTQRKRDFKQEIRDTVALFFHNMLVEKYYPELSVR</sequence>
<evidence type="ECO:0000313" key="2">
    <source>
        <dbReference type="Proteomes" id="UP000441336"/>
    </source>
</evidence>
<accession>A0A7K1THU4</accession>
<dbReference type="PANTHER" id="PTHR38785:SF1">
    <property type="entry name" value="HOMOLOG OF VIRK"/>
    <property type="match status" value="1"/>
</dbReference>
<protein>
    <submittedName>
        <fullName evidence="1">DUF535 domain-containing protein</fullName>
    </submittedName>
</protein>
<evidence type="ECO:0000313" key="1">
    <source>
        <dbReference type="EMBL" id="MVN77933.1"/>
    </source>
</evidence>
<name>A0A7K1THU4_9BACT</name>
<reference evidence="1 2" key="1">
    <citation type="submission" date="2019-12" db="EMBL/GenBank/DDBJ databases">
        <title>Hymenobacter sp. HMF4947 Genome sequencing and assembly.</title>
        <authorList>
            <person name="Kang H."/>
            <person name="Cha I."/>
            <person name="Kim H."/>
            <person name="Joh K."/>
        </authorList>
    </citation>
    <scope>NUCLEOTIDE SEQUENCE [LARGE SCALE GENOMIC DNA]</scope>
    <source>
        <strain evidence="1 2">HMF4947</strain>
    </source>
</reference>
<keyword evidence="2" id="KW-1185">Reference proteome</keyword>
<proteinExistence type="predicted"/>
<organism evidence="1 2">
    <name type="scientific">Hymenobacter ginkgonis</name>
    <dbReference type="NCBI Taxonomy" id="2682976"/>
    <lineage>
        <taxon>Bacteria</taxon>
        <taxon>Pseudomonadati</taxon>
        <taxon>Bacteroidota</taxon>
        <taxon>Cytophagia</taxon>
        <taxon>Cytophagales</taxon>
        <taxon>Hymenobacteraceae</taxon>
        <taxon>Hymenobacter</taxon>
    </lineage>
</organism>
<comment type="caution">
    <text evidence="1">The sequence shown here is derived from an EMBL/GenBank/DDBJ whole genome shotgun (WGS) entry which is preliminary data.</text>
</comment>
<dbReference type="AlphaFoldDB" id="A0A7K1THU4"/>